<evidence type="ECO:0000313" key="1">
    <source>
        <dbReference type="EMBL" id="GAA4023200.1"/>
    </source>
</evidence>
<evidence type="ECO:0008006" key="3">
    <source>
        <dbReference type="Google" id="ProtNLM"/>
    </source>
</evidence>
<sequence length="138" mass="15455">MTTTHVWYDVKQQSADVRDAAGLEALLRHHAISGEPTVLSVFRECDVEDDQIPEIEMLVGVGRDPHLALIQCGDDDGLWFTLSPDTGREGEVFYDYMHNAHYYPSNAEIPLEEVLSAVHEFAVTGTRPDTVAWQAVTR</sequence>
<dbReference type="InterPro" id="IPR025680">
    <property type="entry name" value="DddI"/>
</dbReference>
<reference evidence="2" key="1">
    <citation type="journal article" date="2019" name="Int. J. Syst. Evol. Microbiol.">
        <title>The Global Catalogue of Microorganisms (GCM) 10K type strain sequencing project: providing services to taxonomists for standard genome sequencing and annotation.</title>
        <authorList>
            <consortium name="The Broad Institute Genomics Platform"/>
            <consortium name="The Broad Institute Genome Sequencing Center for Infectious Disease"/>
            <person name="Wu L."/>
            <person name="Ma J."/>
        </authorList>
    </citation>
    <scope>NUCLEOTIDE SEQUENCE [LARGE SCALE GENOMIC DNA]</scope>
    <source>
        <strain evidence="2">JCM 17342</strain>
    </source>
</reference>
<protein>
    <recommendedName>
        <fullName evidence="3">Immunity protein Imm1</fullName>
    </recommendedName>
</protein>
<gene>
    <name evidence="1" type="ORF">GCM10022247_54390</name>
</gene>
<name>A0ABP7T9U3_9PSEU</name>
<dbReference type="EMBL" id="BAABAL010000018">
    <property type="protein sequence ID" value="GAA4023200.1"/>
    <property type="molecule type" value="Genomic_DNA"/>
</dbReference>
<accession>A0ABP7T9U3</accession>
<evidence type="ECO:0000313" key="2">
    <source>
        <dbReference type="Proteomes" id="UP001501747"/>
    </source>
</evidence>
<comment type="caution">
    <text evidence="1">The sequence shown here is derived from an EMBL/GenBank/DDBJ whole genome shotgun (WGS) entry which is preliminary data.</text>
</comment>
<keyword evidence="2" id="KW-1185">Reference proteome</keyword>
<dbReference type="RefSeq" id="WP_344880460.1">
    <property type="nucleotide sequence ID" value="NZ_BAABAL010000018.1"/>
</dbReference>
<proteinExistence type="predicted"/>
<dbReference type="Pfam" id="PF14430">
    <property type="entry name" value="Imm1"/>
    <property type="match status" value="1"/>
</dbReference>
<organism evidence="1 2">
    <name type="scientific">Allokutzneria multivorans</name>
    <dbReference type="NCBI Taxonomy" id="1142134"/>
    <lineage>
        <taxon>Bacteria</taxon>
        <taxon>Bacillati</taxon>
        <taxon>Actinomycetota</taxon>
        <taxon>Actinomycetes</taxon>
        <taxon>Pseudonocardiales</taxon>
        <taxon>Pseudonocardiaceae</taxon>
        <taxon>Allokutzneria</taxon>
    </lineage>
</organism>
<dbReference type="Proteomes" id="UP001501747">
    <property type="component" value="Unassembled WGS sequence"/>
</dbReference>